<keyword evidence="3" id="KW-1185">Reference proteome</keyword>
<dbReference type="EMBL" id="BLVO01000004">
    <property type="protein sequence ID" value="GFM32042.1"/>
    <property type="molecule type" value="Genomic_DNA"/>
</dbReference>
<evidence type="ECO:0000313" key="3">
    <source>
        <dbReference type="Proteomes" id="UP000503840"/>
    </source>
</evidence>
<organism evidence="2 3">
    <name type="scientific">Desulfovibrio subterraneus</name>
    <dbReference type="NCBI Taxonomy" id="2718620"/>
    <lineage>
        <taxon>Bacteria</taxon>
        <taxon>Pseudomonadati</taxon>
        <taxon>Thermodesulfobacteriota</taxon>
        <taxon>Desulfovibrionia</taxon>
        <taxon>Desulfovibrionales</taxon>
        <taxon>Desulfovibrionaceae</taxon>
        <taxon>Desulfovibrio</taxon>
    </lineage>
</organism>
<evidence type="ECO:0000313" key="2">
    <source>
        <dbReference type="EMBL" id="GFM32042.1"/>
    </source>
</evidence>
<dbReference type="RefSeq" id="WP_174403718.1">
    <property type="nucleotide sequence ID" value="NZ_BLVO01000004.1"/>
</dbReference>
<gene>
    <name evidence="2" type="ORF">DSM101010T_04070</name>
</gene>
<feature type="transmembrane region" description="Helical" evidence="1">
    <location>
        <begin position="81"/>
        <end position="100"/>
    </location>
</feature>
<keyword evidence="1" id="KW-0812">Transmembrane</keyword>
<evidence type="ECO:0000256" key="1">
    <source>
        <dbReference type="SAM" id="Phobius"/>
    </source>
</evidence>
<proteinExistence type="predicted"/>
<feature type="transmembrane region" description="Helical" evidence="1">
    <location>
        <begin position="6"/>
        <end position="25"/>
    </location>
</feature>
<keyword evidence="1" id="KW-1133">Transmembrane helix</keyword>
<evidence type="ECO:0008006" key="4">
    <source>
        <dbReference type="Google" id="ProtNLM"/>
    </source>
</evidence>
<sequence>MTSIYIPFAITVLSMASYHIAQKLLSSSHSPFSMLAVAYAFAAVLCIGAALLAGSGTGESGNTVPLSTKDIVQQVFTLKNWPVLLLAIAVVGMEAGILFTYKYGASMGTLPLLTNGSLLIITVPVGFFFFREHVSLSTFAGGLFVLGGFWLMTRHA</sequence>
<protein>
    <recommendedName>
        <fullName evidence="4">EamA domain-containing protein</fullName>
    </recommendedName>
</protein>
<accession>A0A7J0BFS2</accession>
<dbReference type="SUPFAM" id="SSF103481">
    <property type="entry name" value="Multidrug resistance efflux transporter EmrE"/>
    <property type="match status" value="1"/>
</dbReference>
<name>A0A7J0BFS2_9BACT</name>
<dbReference type="Proteomes" id="UP000503840">
    <property type="component" value="Unassembled WGS sequence"/>
</dbReference>
<keyword evidence="1" id="KW-0472">Membrane</keyword>
<dbReference type="InterPro" id="IPR037185">
    <property type="entry name" value="EmrE-like"/>
</dbReference>
<feature type="transmembrane region" description="Helical" evidence="1">
    <location>
        <begin position="32"/>
        <end position="53"/>
    </location>
</feature>
<comment type="caution">
    <text evidence="2">The sequence shown here is derived from an EMBL/GenBank/DDBJ whole genome shotgun (WGS) entry which is preliminary data.</text>
</comment>
<feature type="transmembrane region" description="Helical" evidence="1">
    <location>
        <begin position="136"/>
        <end position="153"/>
    </location>
</feature>
<feature type="transmembrane region" description="Helical" evidence="1">
    <location>
        <begin position="112"/>
        <end position="130"/>
    </location>
</feature>
<dbReference type="AlphaFoldDB" id="A0A7J0BFS2"/>
<reference evidence="2 3" key="1">
    <citation type="submission" date="2020-05" db="EMBL/GenBank/DDBJ databases">
        <title>Draft genome sequence of Desulfovibrio sp. strain HN2T.</title>
        <authorList>
            <person name="Ueno A."/>
            <person name="Tamazawa S."/>
            <person name="Tamamura S."/>
            <person name="Murakami T."/>
            <person name="Kiyama T."/>
            <person name="Inomata H."/>
            <person name="Amano Y."/>
            <person name="Miyakawa K."/>
            <person name="Tamaki H."/>
            <person name="Naganuma T."/>
            <person name="Kaneko K."/>
        </authorList>
    </citation>
    <scope>NUCLEOTIDE SEQUENCE [LARGE SCALE GENOMIC DNA]</scope>
    <source>
        <strain evidence="2 3">HN2</strain>
    </source>
</reference>